<feature type="domain" description="Methyltransferase type 12" evidence="13">
    <location>
        <begin position="335"/>
        <end position="424"/>
    </location>
</feature>
<evidence type="ECO:0000256" key="8">
    <source>
        <dbReference type="ARBA" id="ARBA00022842"/>
    </source>
</evidence>
<sequence>MLLTISTTMADATALGFLLHKHPGRVQSFDLAVGVAHVFYPEVSAERTTAALLLEVDPVALVRGHRDGPSSGGGFSLGQYVNDRPYAASSMLAAAVKQVFGTALSGRSASHQELADTAIPLEIHLPALPCRGGAELLRELFEPLGWTVDATPVPLDPELGWGDSRYLDTRLTGTLRLAGALNHLYVLLPVLDNSKHYWIAGDEVDKLLRAGDGWLAGHPRKAWIARRYLAHRHQLTGDALARLAESETPDDVDAPTADEVLTEDAAAAPAGGAPAAGDAASEGRVPAAGAAASAGDASAAGDAASAGPRPVPLHVLRRQAVVAAVREAGATSVADLGCGEGALVRDLLDLSPVQRIVATDVSARALQIAARKLRLDRMPERRRRRLDIFQSSVTYRDARIAGLDAAVLMEVIEHVDPARLPALERSVFAHAAPSRVVVTTPNVEHNVRYEFLEAGVHRHRDHRFEWTRAEFRGWADDVAAAHGYTVEIRPVGPDDAEVGPPTQMAVFDKRTEDAAAAADAHTENEEVPA</sequence>
<name>A0ABP4ZXE0_9MICO</name>
<evidence type="ECO:0000259" key="14">
    <source>
        <dbReference type="Pfam" id="PF12623"/>
    </source>
</evidence>
<keyword evidence="9" id="KW-0694">RNA-binding</keyword>
<feature type="domain" description="Hen1 N-terminal" evidence="14">
    <location>
        <begin position="1"/>
        <end position="244"/>
    </location>
</feature>
<evidence type="ECO:0000256" key="9">
    <source>
        <dbReference type="ARBA" id="ARBA00022884"/>
    </source>
</evidence>
<reference evidence="16" key="1">
    <citation type="journal article" date="2019" name="Int. J. Syst. Evol. Microbiol.">
        <title>The Global Catalogue of Microorganisms (GCM) 10K type strain sequencing project: providing services to taxonomists for standard genome sequencing and annotation.</title>
        <authorList>
            <consortium name="The Broad Institute Genomics Platform"/>
            <consortium name="The Broad Institute Genome Sequencing Center for Infectious Disease"/>
            <person name="Wu L."/>
            <person name="Ma J."/>
        </authorList>
    </citation>
    <scope>NUCLEOTIDE SEQUENCE [LARGE SCALE GENOMIC DNA]</scope>
    <source>
        <strain evidence="16">JCM 14326</strain>
    </source>
</reference>
<keyword evidence="7" id="KW-0479">Metal-binding</keyword>
<dbReference type="InterPro" id="IPR024026">
    <property type="entry name" value="3'-RNA_MeTfrase_Hen1_bac"/>
</dbReference>
<evidence type="ECO:0000256" key="12">
    <source>
        <dbReference type="ARBA" id="ARBA00048418"/>
    </source>
</evidence>
<evidence type="ECO:0000256" key="7">
    <source>
        <dbReference type="ARBA" id="ARBA00022723"/>
    </source>
</evidence>
<keyword evidence="10" id="KW-0943">RNA-mediated gene silencing</keyword>
<keyword evidence="6" id="KW-0949">S-adenosyl-L-methionine</keyword>
<organism evidence="15 16">
    <name type="scientific">Myceligenerans crystallogenes</name>
    <dbReference type="NCBI Taxonomy" id="316335"/>
    <lineage>
        <taxon>Bacteria</taxon>
        <taxon>Bacillati</taxon>
        <taxon>Actinomycetota</taxon>
        <taxon>Actinomycetes</taxon>
        <taxon>Micrococcales</taxon>
        <taxon>Promicromonosporaceae</taxon>
        <taxon>Myceligenerans</taxon>
    </lineage>
</organism>
<evidence type="ECO:0000313" key="15">
    <source>
        <dbReference type="EMBL" id="GAA1876028.1"/>
    </source>
</evidence>
<dbReference type="InterPro" id="IPR038546">
    <property type="entry name" value="Hen1_N_sf"/>
</dbReference>
<dbReference type="Pfam" id="PF12623">
    <property type="entry name" value="Hen1_L"/>
    <property type="match status" value="1"/>
</dbReference>
<gene>
    <name evidence="15" type="ORF">GCM10009751_39670</name>
</gene>
<evidence type="ECO:0000259" key="13">
    <source>
        <dbReference type="Pfam" id="PF08242"/>
    </source>
</evidence>
<dbReference type="RefSeq" id="WP_344106458.1">
    <property type="nucleotide sequence ID" value="NZ_BAAANL010000012.1"/>
</dbReference>
<dbReference type="Pfam" id="PF08242">
    <property type="entry name" value="Methyltransf_12"/>
    <property type="match status" value="1"/>
</dbReference>
<evidence type="ECO:0000256" key="2">
    <source>
        <dbReference type="ARBA" id="ARBA00009026"/>
    </source>
</evidence>
<evidence type="ECO:0000256" key="11">
    <source>
        <dbReference type="ARBA" id="ARBA00035025"/>
    </source>
</evidence>
<dbReference type="InterPro" id="IPR029063">
    <property type="entry name" value="SAM-dependent_MTases_sf"/>
</dbReference>
<dbReference type="InterPro" id="IPR026610">
    <property type="entry name" value="Hen1"/>
</dbReference>
<comment type="caution">
    <text evidence="15">The sequence shown here is derived from an EMBL/GenBank/DDBJ whole genome shotgun (WGS) entry which is preliminary data.</text>
</comment>
<evidence type="ECO:0000256" key="1">
    <source>
        <dbReference type="ARBA" id="ARBA00001946"/>
    </source>
</evidence>
<dbReference type="InterPro" id="IPR024740">
    <property type="entry name" value="Hen1_N"/>
</dbReference>
<keyword evidence="8" id="KW-0460">Magnesium</keyword>
<evidence type="ECO:0000256" key="10">
    <source>
        <dbReference type="ARBA" id="ARBA00023158"/>
    </source>
</evidence>
<keyword evidence="4" id="KW-0489">Methyltransferase</keyword>
<comment type="similarity">
    <text evidence="2">Belongs to the methyltransferase superfamily. HEN1 family.</text>
</comment>
<dbReference type="Proteomes" id="UP001501094">
    <property type="component" value="Unassembled WGS sequence"/>
</dbReference>
<dbReference type="PANTHER" id="PTHR21404">
    <property type="entry name" value="HEN1"/>
    <property type="match status" value="1"/>
</dbReference>
<comment type="catalytic activity">
    <reaction evidence="12">
        <text>small RNA 3'-end nucleotide + S-adenosyl-L-methionine = small RNA 3'-end 2'-O-methylnucleotide + S-adenosyl-L-homocysteine + H(+)</text>
        <dbReference type="Rhea" id="RHEA:37887"/>
        <dbReference type="Rhea" id="RHEA-COMP:10415"/>
        <dbReference type="Rhea" id="RHEA-COMP:10416"/>
        <dbReference type="ChEBI" id="CHEBI:15378"/>
        <dbReference type="ChEBI" id="CHEBI:57856"/>
        <dbReference type="ChEBI" id="CHEBI:59789"/>
        <dbReference type="ChEBI" id="CHEBI:74896"/>
        <dbReference type="ChEBI" id="CHEBI:74898"/>
        <dbReference type="EC" id="2.1.1.386"/>
    </reaction>
</comment>
<dbReference type="NCBIfam" id="TIGR04074">
    <property type="entry name" value="bacter_Hen1"/>
    <property type="match status" value="1"/>
</dbReference>
<dbReference type="CDD" id="cd02440">
    <property type="entry name" value="AdoMet_MTases"/>
    <property type="match status" value="1"/>
</dbReference>
<dbReference type="EMBL" id="BAAANL010000012">
    <property type="protein sequence ID" value="GAA1876028.1"/>
    <property type="molecule type" value="Genomic_DNA"/>
</dbReference>
<evidence type="ECO:0000313" key="16">
    <source>
        <dbReference type="Proteomes" id="UP001501094"/>
    </source>
</evidence>
<comment type="cofactor">
    <cofactor evidence="1">
        <name>Mg(2+)</name>
        <dbReference type="ChEBI" id="CHEBI:18420"/>
    </cofactor>
</comment>
<evidence type="ECO:0000256" key="3">
    <source>
        <dbReference type="ARBA" id="ARBA00021330"/>
    </source>
</evidence>
<evidence type="ECO:0000256" key="5">
    <source>
        <dbReference type="ARBA" id="ARBA00022679"/>
    </source>
</evidence>
<dbReference type="PANTHER" id="PTHR21404:SF3">
    <property type="entry name" value="SMALL RNA 2'-O-METHYLTRANSFERASE"/>
    <property type="match status" value="1"/>
</dbReference>
<protein>
    <recommendedName>
        <fullName evidence="3">Small RNA 2'-O-methyltransferase</fullName>
        <ecNumber evidence="11">2.1.1.386</ecNumber>
    </recommendedName>
</protein>
<evidence type="ECO:0000256" key="4">
    <source>
        <dbReference type="ARBA" id="ARBA00022603"/>
    </source>
</evidence>
<dbReference type="Gene3D" id="3.40.50.150">
    <property type="entry name" value="Vaccinia Virus protein VP39"/>
    <property type="match status" value="1"/>
</dbReference>
<proteinExistence type="inferred from homology"/>
<keyword evidence="16" id="KW-1185">Reference proteome</keyword>
<accession>A0ABP4ZXE0</accession>
<dbReference type="Gene3D" id="3.30.1610.20">
    <property type="entry name" value="Hen1, N-terminal domain"/>
    <property type="match status" value="1"/>
</dbReference>
<evidence type="ECO:0000256" key="6">
    <source>
        <dbReference type="ARBA" id="ARBA00022691"/>
    </source>
</evidence>
<dbReference type="SUPFAM" id="SSF53335">
    <property type="entry name" value="S-adenosyl-L-methionine-dependent methyltransferases"/>
    <property type="match status" value="1"/>
</dbReference>
<dbReference type="EC" id="2.1.1.386" evidence="11"/>
<dbReference type="InterPro" id="IPR013217">
    <property type="entry name" value="Methyltransf_12"/>
</dbReference>
<keyword evidence="5" id="KW-0808">Transferase</keyword>